<evidence type="ECO:0000259" key="6">
    <source>
        <dbReference type="PROSITE" id="PS51819"/>
    </source>
</evidence>
<dbReference type="InterPro" id="IPR005956">
    <property type="entry name" value="4OHPhenylPyrv_dOase"/>
</dbReference>
<dbReference type="PANTHER" id="PTHR11959:SF1">
    <property type="entry name" value="4-HYDROXYPHENYLPYRUVATE DIOXYGENASE"/>
    <property type="match status" value="1"/>
</dbReference>
<dbReference type="CDD" id="cd07250">
    <property type="entry name" value="HPPD_C_like"/>
    <property type="match status" value="1"/>
</dbReference>
<evidence type="ECO:0000256" key="5">
    <source>
        <dbReference type="ARBA" id="ARBA00023004"/>
    </source>
</evidence>
<dbReference type="EC" id="1.13.11.27" evidence="7"/>
<feature type="domain" description="VOC" evidence="6">
    <location>
        <begin position="14"/>
        <end position="131"/>
    </location>
</feature>
<evidence type="ECO:0000313" key="7">
    <source>
        <dbReference type="EMBL" id="MFC3108465.1"/>
    </source>
</evidence>
<proteinExistence type="inferred from homology"/>
<dbReference type="PIRSF" id="PIRSF009283">
    <property type="entry name" value="HPP_dOase"/>
    <property type="match status" value="1"/>
</dbReference>
<reference evidence="8" key="1">
    <citation type="journal article" date="2019" name="Int. J. Syst. Evol. Microbiol.">
        <title>The Global Catalogue of Microorganisms (GCM) 10K type strain sequencing project: providing services to taxonomists for standard genome sequencing and annotation.</title>
        <authorList>
            <consortium name="The Broad Institute Genomics Platform"/>
            <consortium name="The Broad Institute Genome Sequencing Center for Infectious Disease"/>
            <person name="Wu L."/>
            <person name="Ma J."/>
        </authorList>
    </citation>
    <scope>NUCLEOTIDE SEQUENCE [LARGE SCALE GENOMIC DNA]</scope>
    <source>
        <strain evidence="8">KCTC 42986</strain>
    </source>
</reference>
<evidence type="ECO:0000256" key="3">
    <source>
        <dbReference type="ARBA" id="ARBA00022723"/>
    </source>
</evidence>
<dbReference type="RefSeq" id="WP_390322121.1">
    <property type="nucleotide sequence ID" value="NZ_JBHRTP010000032.1"/>
</dbReference>
<name>A0ABV7F4K7_9BURK</name>
<dbReference type="NCBIfam" id="TIGR01263">
    <property type="entry name" value="4HPPD"/>
    <property type="match status" value="1"/>
</dbReference>
<dbReference type="Proteomes" id="UP001595530">
    <property type="component" value="Unassembled WGS sequence"/>
</dbReference>
<keyword evidence="7" id="KW-0560">Oxidoreductase</keyword>
<dbReference type="GO" id="GO:0003868">
    <property type="term" value="F:4-hydroxyphenylpyruvate dioxygenase activity"/>
    <property type="evidence" value="ECO:0007669"/>
    <property type="project" value="UniProtKB-EC"/>
</dbReference>
<evidence type="ECO:0000313" key="8">
    <source>
        <dbReference type="Proteomes" id="UP001595530"/>
    </source>
</evidence>
<sequence>MNFQPWDNPMGTDGFEFIEYAAPDPKALGALFEQMGFTAIARHRHKDVTLYRQGEINFLINAEQDSFAQRFARQHGPSICAIAFRVKDAAAAYRRALELGAWGFDNKTGPMELNIPAIKGIGDSLIYFVDRWRGKDQDIAPGAVGDISIYDVDFVAIPGAEAKPLGHGLTYIDHLTHNVHRGRMKEWAEFYENLFNFREVRYFDIEGKLTGLKSKAMTSPCGKIRIPINESSDDKSQIAEYLDLYHGEGIQHIALGTDNIYATVESMRDAAVVFQDTIETYYELVDRRLPGHGEQLAELKRLRILIDGHSDATQRELLLQIFTQTVIGPIFFEIIQRKGDQGFGEGNFRALFESIELDQIKRGVLKDEHGSSEKGSTAA</sequence>
<keyword evidence="4" id="KW-0677">Repeat</keyword>
<keyword evidence="5" id="KW-0408">Iron</keyword>
<keyword evidence="8" id="KW-1185">Reference proteome</keyword>
<dbReference type="PANTHER" id="PTHR11959">
    <property type="entry name" value="4-HYDROXYPHENYLPYRUVATE DIOXYGENASE"/>
    <property type="match status" value="1"/>
</dbReference>
<evidence type="ECO:0000256" key="4">
    <source>
        <dbReference type="ARBA" id="ARBA00022737"/>
    </source>
</evidence>
<dbReference type="InterPro" id="IPR004360">
    <property type="entry name" value="Glyas_Fos-R_dOase_dom"/>
</dbReference>
<dbReference type="Pfam" id="PF00903">
    <property type="entry name" value="Glyoxalase"/>
    <property type="match status" value="1"/>
</dbReference>
<dbReference type="EMBL" id="JBHRTP010000032">
    <property type="protein sequence ID" value="MFC3108465.1"/>
    <property type="molecule type" value="Genomic_DNA"/>
</dbReference>
<dbReference type="InterPro" id="IPR041736">
    <property type="entry name" value="4OHPhenylPyrv_dOase_N"/>
</dbReference>
<organism evidence="7 8">
    <name type="scientific">Undibacterium arcticum</name>
    <dbReference type="NCBI Taxonomy" id="1762892"/>
    <lineage>
        <taxon>Bacteria</taxon>
        <taxon>Pseudomonadati</taxon>
        <taxon>Pseudomonadota</taxon>
        <taxon>Betaproteobacteria</taxon>
        <taxon>Burkholderiales</taxon>
        <taxon>Oxalobacteraceae</taxon>
        <taxon>Undibacterium</taxon>
    </lineage>
</organism>
<dbReference type="Gene3D" id="3.10.180.10">
    <property type="entry name" value="2,3-Dihydroxybiphenyl 1,2-Dioxygenase, domain 1"/>
    <property type="match status" value="2"/>
</dbReference>
<comment type="cofactor">
    <cofactor evidence="1">
        <name>Fe cation</name>
        <dbReference type="ChEBI" id="CHEBI:24875"/>
    </cofactor>
</comment>
<evidence type="ECO:0000256" key="1">
    <source>
        <dbReference type="ARBA" id="ARBA00001962"/>
    </source>
</evidence>
<feature type="domain" description="VOC" evidence="6">
    <location>
        <begin position="171"/>
        <end position="324"/>
    </location>
</feature>
<keyword evidence="7" id="KW-0223">Dioxygenase</keyword>
<gene>
    <name evidence="7" type="primary">hppD</name>
    <name evidence="7" type="ORF">ACFOFO_10900</name>
</gene>
<accession>A0ABV7F4K7</accession>
<dbReference type="InterPro" id="IPR037523">
    <property type="entry name" value="VOC_core"/>
</dbReference>
<comment type="similarity">
    <text evidence="2">Belongs to the 4HPPD family.</text>
</comment>
<dbReference type="PROSITE" id="PS51819">
    <property type="entry name" value="VOC"/>
    <property type="match status" value="2"/>
</dbReference>
<keyword evidence="3" id="KW-0479">Metal-binding</keyword>
<dbReference type="Pfam" id="PF14696">
    <property type="entry name" value="Glyoxalase_5"/>
    <property type="match status" value="1"/>
</dbReference>
<dbReference type="InterPro" id="IPR041735">
    <property type="entry name" value="4OHPhenylPyrv_dOase_C"/>
</dbReference>
<dbReference type="SUPFAM" id="SSF54593">
    <property type="entry name" value="Glyoxalase/Bleomycin resistance protein/Dihydroxybiphenyl dioxygenase"/>
    <property type="match status" value="1"/>
</dbReference>
<comment type="caution">
    <text evidence="7">The sequence shown here is derived from an EMBL/GenBank/DDBJ whole genome shotgun (WGS) entry which is preliminary data.</text>
</comment>
<evidence type="ECO:0000256" key="2">
    <source>
        <dbReference type="ARBA" id="ARBA00005877"/>
    </source>
</evidence>
<dbReference type="InterPro" id="IPR029068">
    <property type="entry name" value="Glyas_Bleomycin-R_OHBP_Dase"/>
</dbReference>
<protein>
    <submittedName>
        <fullName evidence="7">4-hydroxyphenylpyruvate dioxygenase</fullName>
        <ecNumber evidence="7">1.13.11.27</ecNumber>
    </submittedName>
</protein>
<dbReference type="CDD" id="cd08342">
    <property type="entry name" value="HPPD_N_like"/>
    <property type="match status" value="1"/>
</dbReference>